<protein>
    <submittedName>
        <fullName evidence="2">Uncharacterized protein</fullName>
    </submittedName>
</protein>
<reference evidence="2" key="1">
    <citation type="submission" date="2023-06" db="EMBL/GenBank/DDBJ databases">
        <title>Genome-scale phylogeny and comparative genomics of the fungal order Sordariales.</title>
        <authorList>
            <consortium name="Lawrence Berkeley National Laboratory"/>
            <person name="Hensen N."/>
            <person name="Bonometti L."/>
            <person name="Westerberg I."/>
            <person name="Brannstrom I.O."/>
            <person name="Guillou S."/>
            <person name="Cros-Aarteil S."/>
            <person name="Calhoun S."/>
            <person name="Haridas S."/>
            <person name="Kuo A."/>
            <person name="Mondo S."/>
            <person name="Pangilinan J."/>
            <person name="Riley R."/>
            <person name="Labutti K."/>
            <person name="Andreopoulos B."/>
            <person name="Lipzen A."/>
            <person name="Chen C."/>
            <person name="Yanf M."/>
            <person name="Daum C."/>
            <person name="Ng V."/>
            <person name="Clum A."/>
            <person name="Steindorff A."/>
            <person name="Ohm R."/>
            <person name="Martin F."/>
            <person name="Silar P."/>
            <person name="Natvig D."/>
            <person name="Lalanne C."/>
            <person name="Gautier V."/>
            <person name="Ament-Velasquez S.L."/>
            <person name="Kruys A."/>
            <person name="Hutchinson M.I."/>
            <person name="Powell A.J."/>
            <person name="Barry K."/>
            <person name="Miller A.N."/>
            <person name="Grigoriev I.V."/>
            <person name="Debuchy R."/>
            <person name="Gladieux P."/>
            <person name="Thoren M.H."/>
            <person name="Johannesson H."/>
        </authorList>
    </citation>
    <scope>NUCLEOTIDE SEQUENCE</scope>
    <source>
        <strain evidence="2">CBS 606.72</strain>
    </source>
</reference>
<comment type="caution">
    <text evidence="2">The sequence shown here is derived from an EMBL/GenBank/DDBJ whole genome shotgun (WGS) entry which is preliminary data.</text>
</comment>
<dbReference type="Proteomes" id="UP001175000">
    <property type="component" value="Unassembled WGS sequence"/>
</dbReference>
<gene>
    <name evidence="2" type="ORF">B0T14DRAFT_258755</name>
</gene>
<evidence type="ECO:0000256" key="1">
    <source>
        <dbReference type="SAM" id="MobiDB-lite"/>
    </source>
</evidence>
<organism evidence="2 3">
    <name type="scientific">Immersiella caudata</name>
    <dbReference type="NCBI Taxonomy" id="314043"/>
    <lineage>
        <taxon>Eukaryota</taxon>
        <taxon>Fungi</taxon>
        <taxon>Dikarya</taxon>
        <taxon>Ascomycota</taxon>
        <taxon>Pezizomycotina</taxon>
        <taxon>Sordariomycetes</taxon>
        <taxon>Sordariomycetidae</taxon>
        <taxon>Sordariales</taxon>
        <taxon>Lasiosphaeriaceae</taxon>
        <taxon>Immersiella</taxon>
    </lineage>
</organism>
<proteinExistence type="predicted"/>
<keyword evidence="3" id="KW-1185">Reference proteome</keyword>
<evidence type="ECO:0000313" key="3">
    <source>
        <dbReference type="Proteomes" id="UP001175000"/>
    </source>
</evidence>
<accession>A0AA40BXF1</accession>
<dbReference type="EMBL" id="JAULSU010000005">
    <property type="protein sequence ID" value="KAK0617122.1"/>
    <property type="molecule type" value="Genomic_DNA"/>
</dbReference>
<evidence type="ECO:0000313" key="2">
    <source>
        <dbReference type="EMBL" id="KAK0617122.1"/>
    </source>
</evidence>
<feature type="region of interest" description="Disordered" evidence="1">
    <location>
        <begin position="34"/>
        <end position="93"/>
    </location>
</feature>
<name>A0AA40BXF1_9PEZI</name>
<sequence>MSLPTYNSSTVFLCRTLSVDHHHRRLNASSHLLQSMQKQIPSPPKHETALACAGTDSTPSSPSRADGRTRSRVWAPRAFAKRSPTRPGRTSGTSERVHLTWICHFFFCYSLTSGLEWESPHFDC</sequence>
<dbReference type="AlphaFoldDB" id="A0AA40BXF1"/>